<reference evidence="4" key="1">
    <citation type="submission" date="2013-08" db="EMBL/GenBank/DDBJ databases">
        <authorList>
            <person name="Mendez C."/>
            <person name="Richter M."/>
            <person name="Ferrer M."/>
            <person name="Sanchez J."/>
        </authorList>
    </citation>
    <scope>NUCLEOTIDE SEQUENCE</scope>
</reference>
<dbReference type="InterPro" id="IPR053951">
    <property type="entry name" value="K_trans_N"/>
</dbReference>
<feature type="transmembrane region" description="Helical" evidence="2">
    <location>
        <begin position="58"/>
        <end position="79"/>
    </location>
</feature>
<evidence type="ECO:0000256" key="1">
    <source>
        <dbReference type="ARBA" id="ARBA00007019"/>
    </source>
</evidence>
<dbReference type="GO" id="GO:0016020">
    <property type="term" value="C:membrane"/>
    <property type="evidence" value="ECO:0007669"/>
    <property type="project" value="InterPro"/>
</dbReference>
<proteinExistence type="inferred from homology"/>
<feature type="non-terminal residue" evidence="4">
    <location>
        <position position="110"/>
    </location>
</feature>
<organism evidence="4">
    <name type="scientific">mine drainage metagenome</name>
    <dbReference type="NCBI Taxonomy" id="410659"/>
    <lineage>
        <taxon>unclassified sequences</taxon>
        <taxon>metagenomes</taxon>
        <taxon>ecological metagenomes</taxon>
    </lineage>
</organism>
<dbReference type="PANTHER" id="PTHR30540">
    <property type="entry name" value="OSMOTIC STRESS POTASSIUM TRANSPORTER"/>
    <property type="match status" value="1"/>
</dbReference>
<evidence type="ECO:0000259" key="3">
    <source>
        <dbReference type="Pfam" id="PF02705"/>
    </source>
</evidence>
<keyword evidence="2" id="KW-0472">Membrane</keyword>
<reference evidence="4" key="2">
    <citation type="journal article" date="2014" name="ISME J.">
        <title>Microbial stratification in low pH oxic and suboxic macroscopic growths along an acid mine drainage.</title>
        <authorList>
            <person name="Mendez-Garcia C."/>
            <person name="Mesa V."/>
            <person name="Sprenger R.R."/>
            <person name="Richter M."/>
            <person name="Diez M.S."/>
            <person name="Solano J."/>
            <person name="Bargiela R."/>
            <person name="Golyshina O.V."/>
            <person name="Manteca A."/>
            <person name="Ramos J.L."/>
            <person name="Gallego J.R."/>
            <person name="Llorente I."/>
            <person name="Martins Dos Santos V.A."/>
            <person name="Jensen O.N."/>
            <person name="Pelaez A.I."/>
            <person name="Sanchez J."/>
            <person name="Ferrer M."/>
        </authorList>
    </citation>
    <scope>NUCLEOTIDE SEQUENCE</scope>
</reference>
<dbReference type="Pfam" id="PF02705">
    <property type="entry name" value="K_trans"/>
    <property type="match status" value="1"/>
</dbReference>
<dbReference type="GO" id="GO:0015079">
    <property type="term" value="F:potassium ion transmembrane transporter activity"/>
    <property type="evidence" value="ECO:0007669"/>
    <property type="project" value="InterPro"/>
</dbReference>
<accession>T1BGN4</accession>
<name>T1BGN4_9ZZZZ</name>
<dbReference type="EMBL" id="AUZX01005462">
    <property type="protein sequence ID" value="EQD67783.1"/>
    <property type="molecule type" value="Genomic_DNA"/>
</dbReference>
<comment type="caution">
    <text evidence="4">The sequence shown here is derived from an EMBL/GenBank/DDBJ whole genome shotgun (WGS) entry which is preliminary data.</text>
</comment>
<protein>
    <submittedName>
        <fullName evidence="4">Potassium transporter</fullName>
    </submittedName>
</protein>
<evidence type="ECO:0000313" key="4">
    <source>
        <dbReference type="EMBL" id="EQD67783.1"/>
    </source>
</evidence>
<keyword evidence="2" id="KW-1133">Transmembrane helix</keyword>
<evidence type="ECO:0000256" key="2">
    <source>
        <dbReference type="SAM" id="Phobius"/>
    </source>
</evidence>
<keyword evidence="2" id="KW-0812">Transmembrane</keyword>
<dbReference type="AlphaFoldDB" id="T1BGN4"/>
<gene>
    <name evidence="4" type="ORF">B1A_07594</name>
</gene>
<sequence>MANPTEVPNANPELAGKRLAAMMLGAVGVVYGDIGTSPLYAIQSTFGEHGIYATPDNVLGALSLVFWALIIVVSLKYILFVMRADNKGEGGIMSLMALAQRGVKNSPRTR</sequence>
<comment type="similarity">
    <text evidence="1">Belongs to the HAK/KUP transporter (TC 2.A.72) family.</text>
</comment>
<dbReference type="PANTHER" id="PTHR30540:SF79">
    <property type="entry name" value="LOW AFFINITY POTASSIUM TRANSPORT SYSTEM PROTEIN KUP"/>
    <property type="match status" value="1"/>
</dbReference>
<dbReference type="InterPro" id="IPR003855">
    <property type="entry name" value="K+_transporter"/>
</dbReference>
<feature type="domain" description="K+ potassium transporter integral membrane" evidence="3">
    <location>
        <begin position="23"/>
        <end position="105"/>
    </location>
</feature>